<dbReference type="RefSeq" id="WP_222578327.1">
    <property type="nucleotide sequence ID" value="NZ_JAHVHU010000002.1"/>
</dbReference>
<dbReference type="GO" id="GO:0004575">
    <property type="term" value="F:sucrose alpha-glucosidase activity"/>
    <property type="evidence" value="ECO:0007669"/>
    <property type="project" value="TreeGrafter"/>
</dbReference>
<dbReference type="Gene3D" id="2.115.10.20">
    <property type="entry name" value="Glycosyl hydrolase domain, family 43"/>
    <property type="match status" value="1"/>
</dbReference>
<dbReference type="Pfam" id="PF00251">
    <property type="entry name" value="Glyco_hydro_32N"/>
    <property type="match status" value="1"/>
</dbReference>
<evidence type="ECO:0000256" key="3">
    <source>
        <dbReference type="ARBA" id="ARBA00023295"/>
    </source>
</evidence>
<dbReference type="InterPro" id="IPR013320">
    <property type="entry name" value="ConA-like_dom_sf"/>
</dbReference>
<protein>
    <submittedName>
        <fullName evidence="7">Glycoside hydrolase family 32 protein</fullName>
    </submittedName>
</protein>
<organism evidence="7 8">
    <name type="scientific">Membranihabitans marinus</name>
    <dbReference type="NCBI Taxonomy" id="1227546"/>
    <lineage>
        <taxon>Bacteria</taxon>
        <taxon>Pseudomonadati</taxon>
        <taxon>Bacteroidota</taxon>
        <taxon>Saprospiria</taxon>
        <taxon>Saprospirales</taxon>
        <taxon>Saprospiraceae</taxon>
        <taxon>Membranihabitans</taxon>
    </lineage>
</organism>
<dbReference type="Proteomes" id="UP000753961">
    <property type="component" value="Unassembled WGS sequence"/>
</dbReference>
<reference evidence="7" key="1">
    <citation type="submission" date="2021-06" db="EMBL/GenBank/DDBJ databases">
        <title>44 bacteria genomes isolated from Dapeng, Shenzhen.</title>
        <authorList>
            <person name="Zheng W."/>
            <person name="Yu S."/>
            <person name="Huang Y."/>
        </authorList>
    </citation>
    <scope>NUCLEOTIDE SEQUENCE</scope>
    <source>
        <strain evidence="7">DP5N28-2</strain>
    </source>
</reference>
<dbReference type="PANTHER" id="PTHR42800:SF1">
    <property type="entry name" value="EXOINULINASE INUD (AFU_ORTHOLOGUE AFUA_5G00480)"/>
    <property type="match status" value="1"/>
</dbReference>
<evidence type="ECO:0000259" key="5">
    <source>
        <dbReference type="Pfam" id="PF00251"/>
    </source>
</evidence>
<dbReference type="InterPro" id="IPR013189">
    <property type="entry name" value="Glyco_hydro_32_C"/>
</dbReference>
<dbReference type="GO" id="GO:0005987">
    <property type="term" value="P:sucrose catabolic process"/>
    <property type="evidence" value="ECO:0007669"/>
    <property type="project" value="TreeGrafter"/>
</dbReference>
<name>A0A953HW01_9BACT</name>
<dbReference type="SUPFAM" id="SSF49899">
    <property type="entry name" value="Concanavalin A-like lectins/glucanases"/>
    <property type="match status" value="1"/>
</dbReference>
<evidence type="ECO:0000313" key="7">
    <source>
        <dbReference type="EMBL" id="MBY5956807.1"/>
    </source>
</evidence>
<keyword evidence="2 4" id="KW-0378">Hydrolase</keyword>
<dbReference type="SUPFAM" id="SSF75005">
    <property type="entry name" value="Arabinanase/levansucrase/invertase"/>
    <property type="match status" value="1"/>
</dbReference>
<gene>
    <name evidence="7" type="ORF">KUV50_01580</name>
</gene>
<feature type="domain" description="Glycosyl hydrolase family 32 N-terminal" evidence="5">
    <location>
        <begin position="120"/>
        <end position="407"/>
    </location>
</feature>
<evidence type="ECO:0000259" key="6">
    <source>
        <dbReference type="Pfam" id="PF08244"/>
    </source>
</evidence>
<dbReference type="PANTHER" id="PTHR42800">
    <property type="entry name" value="EXOINULINASE INUD (AFU_ORTHOLOGUE AFUA_5G00480)"/>
    <property type="match status" value="1"/>
</dbReference>
<comment type="similarity">
    <text evidence="1 4">Belongs to the glycosyl hydrolase 32 family.</text>
</comment>
<proteinExistence type="inferred from homology"/>
<dbReference type="AlphaFoldDB" id="A0A953HW01"/>
<sequence length="547" mass="62778">MKPHLLIASLFISFTSGLMGQSTERTISISEKYLNLPVNQSEAREEMTLTFEDGTVRKFVIRLSDGSPDYWVFVDLTTFQNQDLKINYPSNRQGIAQIYQSAEITGADSLYQETYRPRFHFSSKRGWNNDPNGLVYANGVYHLFYQHNPYEIFWENMHWGHATSTDLIHWEEQGDVLYPDSLGTMFSGSAVVDEKNTAGFQQGTEDVLVAIYTAHRPGHEVQCLAYSNDEGKTWRKYKNNPVLDSKERWESGNTRDPKVFWHEETDRWVMVLFEKDGHSIYTSTDLKGWIYQSHQPGFWECPELIQMPVDGDENHMKWVMYGASGTYFIGDFDGERFVIESGKHNYYSGPMYAAQTFSNSPGYPSPVIQIGWAQISHPEMPFNQMMAFPTQLSLKSTRNGIRLCSKPIDGIEKLYARSWKWTDLDVSGANEVLQETEGDLFQIKMKVEMIEGIAFDLQLDGNLIASYSFNHNKLNGAFYAGDQMEDRMIDLEILVDKTSIEVFADDGQFTVLSPRQEAKNNAGLQFAPRKDQVKIHALEVHRLKTAW</sequence>
<dbReference type="GO" id="GO:0005737">
    <property type="term" value="C:cytoplasm"/>
    <property type="evidence" value="ECO:0007669"/>
    <property type="project" value="TreeGrafter"/>
</dbReference>
<dbReference type="InterPro" id="IPR023296">
    <property type="entry name" value="Glyco_hydro_beta-prop_sf"/>
</dbReference>
<keyword evidence="3 4" id="KW-0326">Glycosidase</keyword>
<dbReference type="EMBL" id="JAHVHU010000002">
    <property type="protein sequence ID" value="MBY5956807.1"/>
    <property type="molecule type" value="Genomic_DNA"/>
</dbReference>
<dbReference type="SMART" id="SM00640">
    <property type="entry name" value="Glyco_32"/>
    <property type="match status" value="1"/>
</dbReference>
<accession>A0A953HW01</accession>
<comment type="caution">
    <text evidence="7">The sequence shown here is derived from an EMBL/GenBank/DDBJ whole genome shotgun (WGS) entry which is preliminary data.</text>
</comment>
<evidence type="ECO:0000256" key="4">
    <source>
        <dbReference type="RuleBase" id="RU362110"/>
    </source>
</evidence>
<keyword evidence="8" id="KW-1185">Reference proteome</keyword>
<dbReference type="Pfam" id="PF08244">
    <property type="entry name" value="Glyco_hydro_32C"/>
    <property type="match status" value="1"/>
</dbReference>
<dbReference type="InterPro" id="IPR001362">
    <property type="entry name" value="Glyco_hydro_32"/>
</dbReference>
<dbReference type="InterPro" id="IPR013148">
    <property type="entry name" value="Glyco_hydro_32_N"/>
</dbReference>
<dbReference type="CDD" id="cd18622">
    <property type="entry name" value="GH32_Inu-like"/>
    <property type="match status" value="1"/>
</dbReference>
<dbReference type="Gene3D" id="2.60.120.560">
    <property type="entry name" value="Exo-inulinase, domain 1"/>
    <property type="match status" value="1"/>
</dbReference>
<evidence type="ECO:0000256" key="1">
    <source>
        <dbReference type="ARBA" id="ARBA00009902"/>
    </source>
</evidence>
<evidence type="ECO:0000256" key="2">
    <source>
        <dbReference type="ARBA" id="ARBA00022801"/>
    </source>
</evidence>
<feature type="domain" description="Glycosyl hydrolase family 32 C-terminal" evidence="6">
    <location>
        <begin position="469"/>
        <end position="512"/>
    </location>
</feature>
<evidence type="ECO:0000313" key="8">
    <source>
        <dbReference type="Proteomes" id="UP000753961"/>
    </source>
</evidence>